<dbReference type="InterPro" id="IPR029033">
    <property type="entry name" value="His_PPase_superfam"/>
</dbReference>
<evidence type="ECO:0000256" key="1">
    <source>
        <dbReference type="SAM" id="SignalP"/>
    </source>
</evidence>
<accession>A0A520RX13</accession>
<reference evidence="2 3" key="1">
    <citation type="submission" date="2019-02" db="EMBL/GenBank/DDBJ databases">
        <title>Prokaryotic population dynamics and viral predation in marine succession experiment using metagenomics: the confinement effect.</title>
        <authorList>
            <person name="Haro-Moreno J.M."/>
            <person name="Rodriguez-Valera F."/>
            <person name="Lopez-Perez M."/>
        </authorList>
    </citation>
    <scope>NUCLEOTIDE SEQUENCE [LARGE SCALE GENOMIC DNA]</scope>
    <source>
        <strain evidence="2">MED-G158</strain>
    </source>
</reference>
<dbReference type="Gene3D" id="3.40.50.1240">
    <property type="entry name" value="Phosphoglycerate mutase-like"/>
    <property type="match status" value="1"/>
</dbReference>
<evidence type="ECO:0000313" key="3">
    <source>
        <dbReference type="Proteomes" id="UP000320404"/>
    </source>
</evidence>
<dbReference type="AlphaFoldDB" id="A0A520RX13"/>
<feature type="signal peptide" evidence="1">
    <location>
        <begin position="1"/>
        <end position="31"/>
    </location>
</feature>
<dbReference type="SMART" id="SM00855">
    <property type="entry name" value="PGAM"/>
    <property type="match status" value="1"/>
</dbReference>
<proteinExistence type="predicted"/>
<evidence type="ECO:0000313" key="2">
    <source>
        <dbReference type="EMBL" id="RZO74780.1"/>
    </source>
</evidence>
<dbReference type="Pfam" id="PF00300">
    <property type="entry name" value="His_Phos_1"/>
    <property type="match status" value="1"/>
</dbReference>
<feature type="chain" id="PRO_5021696866" evidence="1">
    <location>
        <begin position="32"/>
        <end position="177"/>
    </location>
</feature>
<name>A0A520RX13_9GAMM</name>
<dbReference type="SUPFAM" id="SSF53254">
    <property type="entry name" value="Phosphoglycerate mutase-like"/>
    <property type="match status" value="1"/>
</dbReference>
<protein>
    <submittedName>
        <fullName evidence="2">Phosphohistidine phosphatase</fullName>
    </submittedName>
</protein>
<sequence>MVGKYTVKLKFAFCLQVLSLIALSTSQQSLAQEQLTLFLVRHAEKVDQSQESALTELGELRARAIAEILESEPVNHIYSTPFNRTMLTAKPAADFHQLTVTEYDGNTLQEFAEQLRQLEGVALIVGHSNTTPILVNHLVGTDFLSLDESIYDRVYVVTIDSEGIARLEMRFTVPRTR</sequence>
<gene>
    <name evidence="2" type="ORF">EVA69_05300</name>
</gene>
<comment type="caution">
    <text evidence="2">The sequence shown here is derived from an EMBL/GenBank/DDBJ whole genome shotgun (WGS) entry which is preliminary data.</text>
</comment>
<organism evidence="2 3">
    <name type="scientific">OM182 bacterium</name>
    <dbReference type="NCBI Taxonomy" id="2510334"/>
    <lineage>
        <taxon>Bacteria</taxon>
        <taxon>Pseudomonadati</taxon>
        <taxon>Pseudomonadota</taxon>
        <taxon>Gammaproteobacteria</taxon>
        <taxon>OMG group</taxon>
        <taxon>OM182 clade</taxon>
    </lineage>
</organism>
<keyword evidence="1" id="KW-0732">Signal</keyword>
<dbReference type="Proteomes" id="UP000320404">
    <property type="component" value="Unassembled WGS sequence"/>
</dbReference>
<dbReference type="InterPro" id="IPR013078">
    <property type="entry name" value="His_Pase_superF_clade-1"/>
</dbReference>
<dbReference type="EMBL" id="SHAH01000083">
    <property type="protein sequence ID" value="RZO74780.1"/>
    <property type="molecule type" value="Genomic_DNA"/>
</dbReference>
<dbReference type="CDD" id="cd07067">
    <property type="entry name" value="HP_PGM_like"/>
    <property type="match status" value="1"/>
</dbReference>